<dbReference type="Proteomes" id="UP001529510">
    <property type="component" value="Unassembled WGS sequence"/>
</dbReference>
<sequence>MFRVKVGERLFQEASAPSKKAARQLAAEEAVKELMGDGLLHLNKPPGTFCPLGDNESQPAIPACPSLPPLTAAELQAAHEAGVGDLINHLNNNAVSGLLEYARARGFAAEIRLVGQSGPSHEP</sequence>
<evidence type="ECO:0000256" key="1">
    <source>
        <dbReference type="PROSITE-ProRule" id="PRU00266"/>
    </source>
</evidence>
<reference evidence="3 4" key="1">
    <citation type="submission" date="2024-05" db="EMBL/GenBank/DDBJ databases">
        <title>Genome sequencing and assembly of Indian major carp, Cirrhinus mrigala (Hamilton, 1822).</title>
        <authorList>
            <person name="Mohindra V."/>
            <person name="Chowdhury L.M."/>
            <person name="Lal K."/>
            <person name="Jena J.K."/>
        </authorList>
    </citation>
    <scope>NUCLEOTIDE SEQUENCE [LARGE SCALE GENOMIC DNA]</scope>
    <source>
        <strain evidence="3">CM1030</strain>
        <tissue evidence="3">Blood</tissue>
    </source>
</reference>
<proteinExistence type="predicted"/>
<feature type="non-terminal residue" evidence="3">
    <location>
        <position position="123"/>
    </location>
</feature>
<organism evidence="3 4">
    <name type="scientific">Cirrhinus mrigala</name>
    <name type="common">Mrigala</name>
    <dbReference type="NCBI Taxonomy" id="683832"/>
    <lineage>
        <taxon>Eukaryota</taxon>
        <taxon>Metazoa</taxon>
        <taxon>Chordata</taxon>
        <taxon>Craniata</taxon>
        <taxon>Vertebrata</taxon>
        <taxon>Euteleostomi</taxon>
        <taxon>Actinopterygii</taxon>
        <taxon>Neopterygii</taxon>
        <taxon>Teleostei</taxon>
        <taxon>Ostariophysi</taxon>
        <taxon>Cypriniformes</taxon>
        <taxon>Cyprinidae</taxon>
        <taxon>Labeoninae</taxon>
        <taxon>Labeonini</taxon>
        <taxon>Cirrhinus</taxon>
    </lineage>
</organism>
<dbReference type="EMBL" id="JAMKFB020000016">
    <property type="protein sequence ID" value="KAL0172135.1"/>
    <property type="molecule type" value="Genomic_DNA"/>
</dbReference>
<keyword evidence="1" id="KW-0694">RNA-binding</keyword>
<keyword evidence="4" id="KW-1185">Reference proteome</keyword>
<evidence type="ECO:0000313" key="3">
    <source>
        <dbReference type="EMBL" id="KAL0172135.1"/>
    </source>
</evidence>
<dbReference type="AlphaFoldDB" id="A0ABD0PEH2"/>
<dbReference type="SUPFAM" id="SSF54768">
    <property type="entry name" value="dsRNA-binding domain-like"/>
    <property type="match status" value="1"/>
</dbReference>
<dbReference type="Gene3D" id="3.30.160.20">
    <property type="match status" value="2"/>
</dbReference>
<dbReference type="PANTHER" id="PTHR10910">
    <property type="entry name" value="EUKARYOTE SPECIFIC DSRNA BINDING PROTEIN"/>
    <property type="match status" value="1"/>
</dbReference>
<name>A0ABD0PEH2_CIRMR</name>
<evidence type="ECO:0000259" key="2">
    <source>
        <dbReference type="PROSITE" id="PS50137"/>
    </source>
</evidence>
<dbReference type="Pfam" id="PF00035">
    <property type="entry name" value="dsrm"/>
    <property type="match status" value="1"/>
</dbReference>
<dbReference type="GO" id="GO:0003723">
    <property type="term" value="F:RNA binding"/>
    <property type="evidence" value="ECO:0007669"/>
    <property type="project" value="UniProtKB-UniRule"/>
</dbReference>
<dbReference type="PROSITE" id="PS50137">
    <property type="entry name" value="DS_RBD"/>
    <property type="match status" value="1"/>
</dbReference>
<comment type="caution">
    <text evidence="3">The sequence shown here is derived from an EMBL/GenBank/DDBJ whole genome shotgun (WGS) entry which is preliminary data.</text>
</comment>
<gene>
    <name evidence="3" type="ORF">M9458_032446</name>
</gene>
<accession>A0ABD0PEH2</accession>
<dbReference type="PANTHER" id="PTHR10910:SF107">
    <property type="entry name" value="DOUBLE-STRANDED RNA-SPECIFIC ADENOSINE DEAMINASE"/>
    <property type="match status" value="1"/>
</dbReference>
<dbReference type="InterPro" id="IPR014720">
    <property type="entry name" value="dsRBD_dom"/>
</dbReference>
<evidence type="ECO:0000313" key="4">
    <source>
        <dbReference type="Proteomes" id="UP001529510"/>
    </source>
</evidence>
<protein>
    <recommendedName>
        <fullName evidence="2">DRBM domain-containing protein</fullName>
    </recommendedName>
</protein>
<feature type="domain" description="DRBM" evidence="2">
    <location>
        <begin position="1"/>
        <end position="36"/>
    </location>
</feature>